<evidence type="ECO:0000313" key="2">
    <source>
        <dbReference type="EMBL" id="ACU69912.1"/>
    </source>
</evidence>
<name>C7Q452_CATAD</name>
<dbReference type="RefSeq" id="WP_012785206.1">
    <property type="nucleotide sequence ID" value="NC_013131.1"/>
</dbReference>
<dbReference type="EMBL" id="CP001700">
    <property type="protein sequence ID" value="ACU69912.1"/>
    <property type="molecule type" value="Genomic_DNA"/>
</dbReference>
<sequence>MTEHESDDHLRVLFRGADLDDVPVTRDLIGPAVAWGDGRRRRDRWRAVGATGAVAAVAVAGIVALRPAGADGVAPSSPVSPVSQSIQRELSTLRPFLPAGYTLTCQNTEGVFCAIFVLTSPAGGTSLVFWHTGMNIPLEDGPPSLADTVHVHEQGTQTFANGSMAILAYDLEARGMGSATAEELTDPTEIVGNQVTYTFTPDGSPRTYGIEMAQMVKDMPWKSGTSKSPDDRARFGYNPGGPVLSTEQFDRMASAPGFLSALAQVVDWGAP</sequence>
<keyword evidence="1" id="KW-0472">Membrane</keyword>
<dbReference type="InParanoid" id="C7Q452"/>
<gene>
    <name evidence="2" type="ordered locus">Caci_0981</name>
</gene>
<dbReference type="HOGENOM" id="CLU_1025612_0_0_11"/>
<dbReference type="AlphaFoldDB" id="C7Q452"/>
<dbReference type="KEGG" id="cai:Caci_0981"/>
<protein>
    <submittedName>
        <fullName evidence="2">Uncharacterized protein</fullName>
    </submittedName>
</protein>
<keyword evidence="1" id="KW-0812">Transmembrane</keyword>
<reference evidence="2 3" key="1">
    <citation type="journal article" date="2009" name="Stand. Genomic Sci.">
        <title>Complete genome sequence of Catenulispora acidiphila type strain (ID 139908).</title>
        <authorList>
            <person name="Copeland A."/>
            <person name="Lapidus A."/>
            <person name="Glavina Del Rio T."/>
            <person name="Nolan M."/>
            <person name="Lucas S."/>
            <person name="Chen F."/>
            <person name="Tice H."/>
            <person name="Cheng J.F."/>
            <person name="Bruce D."/>
            <person name="Goodwin L."/>
            <person name="Pitluck S."/>
            <person name="Mikhailova N."/>
            <person name="Pati A."/>
            <person name="Ivanova N."/>
            <person name="Mavromatis K."/>
            <person name="Chen A."/>
            <person name="Palaniappan K."/>
            <person name="Chain P."/>
            <person name="Land M."/>
            <person name="Hauser L."/>
            <person name="Chang Y.J."/>
            <person name="Jeffries C.D."/>
            <person name="Chertkov O."/>
            <person name="Brettin T."/>
            <person name="Detter J.C."/>
            <person name="Han C."/>
            <person name="Ali Z."/>
            <person name="Tindall B.J."/>
            <person name="Goker M."/>
            <person name="Bristow J."/>
            <person name="Eisen J.A."/>
            <person name="Markowitz V."/>
            <person name="Hugenholtz P."/>
            <person name="Kyrpides N.C."/>
            <person name="Klenk H.P."/>
        </authorList>
    </citation>
    <scope>NUCLEOTIDE SEQUENCE [LARGE SCALE GENOMIC DNA]</scope>
    <source>
        <strain evidence="3">DSM 44928 / JCM 14897 / NBRC 102108 / NRRL B-24433 / ID139908</strain>
    </source>
</reference>
<evidence type="ECO:0000313" key="3">
    <source>
        <dbReference type="Proteomes" id="UP000000851"/>
    </source>
</evidence>
<evidence type="ECO:0000256" key="1">
    <source>
        <dbReference type="SAM" id="Phobius"/>
    </source>
</evidence>
<dbReference type="Proteomes" id="UP000000851">
    <property type="component" value="Chromosome"/>
</dbReference>
<feature type="transmembrane region" description="Helical" evidence="1">
    <location>
        <begin position="47"/>
        <end position="65"/>
    </location>
</feature>
<accession>C7Q452</accession>
<organism evidence="2 3">
    <name type="scientific">Catenulispora acidiphila (strain DSM 44928 / JCM 14897 / NBRC 102108 / NRRL B-24433 / ID139908)</name>
    <dbReference type="NCBI Taxonomy" id="479433"/>
    <lineage>
        <taxon>Bacteria</taxon>
        <taxon>Bacillati</taxon>
        <taxon>Actinomycetota</taxon>
        <taxon>Actinomycetes</taxon>
        <taxon>Catenulisporales</taxon>
        <taxon>Catenulisporaceae</taxon>
        <taxon>Catenulispora</taxon>
    </lineage>
</organism>
<proteinExistence type="predicted"/>
<keyword evidence="3" id="KW-1185">Reference proteome</keyword>
<keyword evidence="1" id="KW-1133">Transmembrane helix</keyword>